<name>A0ABM8D8P6_9GAMM</name>
<reference evidence="3 4" key="1">
    <citation type="journal article" date="2023" name="Int. J. Syst. Evol. Microbiol.">
        <title>Physiological and genomic analyses of cobalamin (vitamin B12)-auxotrophy of Lysobacter auxotrophicus sp. nov., a methionine-auxotrophic chitinolytic bacterium isolated from chitin-treated soil.</title>
        <authorList>
            <person name="Saito A."/>
            <person name="Dohra H."/>
            <person name="Hamada M."/>
            <person name="Moriuchi R."/>
            <person name="Kotsuchibashi Y."/>
            <person name="Mori K."/>
        </authorList>
    </citation>
    <scope>NUCLEOTIDE SEQUENCE [LARGE SCALE GENOMIC DNA]</scope>
    <source>
        <strain evidence="3 4">5-21a</strain>
    </source>
</reference>
<feature type="domain" description="EamA" evidence="2">
    <location>
        <begin position="2"/>
        <end position="110"/>
    </location>
</feature>
<dbReference type="Gene3D" id="1.10.3730.20">
    <property type="match status" value="1"/>
</dbReference>
<evidence type="ECO:0000256" key="1">
    <source>
        <dbReference type="SAM" id="Phobius"/>
    </source>
</evidence>
<evidence type="ECO:0000313" key="3">
    <source>
        <dbReference type="EMBL" id="BDU14915.1"/>
    </source>
</evidence>
<protein>
    <submittedName>
        <fullName evidence="3">EamA family transporter</fullName>
    </submittedName>
</protein>
<feature type="transmembrane region" description="Helical" evidence="1">
    <location>
        <begin position="38"/>
        <end position="56"/>
    </location>
</feature>
<evidence type="ECO:0000259" key="2">
    <source>
        <dbReference type="Pfam" id="PF00892"/>
    </source>
</evidence>
<dbReference type="EMBL" id="AP027041">
    <property type="protein sequence ID" value="BDU14915.1"/>
    <property type="molecule type" value="Genomic_DNA"/>
</dbReference>
<accession>A0ABM8D8P6</accession>
<dbReference type="Proteomes" id="UP001317822">
    <property type="component" value="Chromosome"/>
</dbReference>
<feature type="transmembrane region" description="Helical" evidence="1">
    <location>
        <begin position="68"/>
        <end position="87"/>
    </location>
</feature>
<dbReference type="InterPro" id="IPR000620">
    <property type="entry name" value="EamA_dom"/>
</dbReference>
<proteinExistence type="predicted"/>
<keyword evidence="1" id="KW-0812">Transmembrane</keyword>
<keyword evidence="4" id="KW-1185">Reference proteome</keyword>
<dbReference type="PANTHER" id="PTHR22911">
    <property type="entry name" value="ACYL-MALONYL CONDENSING ENZYME-RELATED"/>
    <property type="match status" value="1"/>
</dbReference>
<dbReference type="PANTHER" id="PTHR22911:SF137">
    <property type="entry name" value="SOLUTE CARRIER FAMILY 35 MEMBER G2-RELATED"/>
    <property type="match status" value="1"/>
</dbReference>
<keyword evidence="1" id="KW-0472">Membrane</keyword>
<evidence type="ECO:0000313" key="4">
    <source>
        <dbReference type="Proteomes" id="UP001317822"/>
    </source>
</evidence>
<feature type="transmembrane region" description="Helical" evidence="1">
    <location>
        <begin position="93"/>
        <end position="111"/>
    </location>
</feature>
<sequence>MDSNLATAIRTIIVVLLLVPAVVATGRWSNPFSLPPRTLAFLALSAAATGASWLCYFRALQLGDVTKVALVDKTSVVLVILFAFVFLGERPSVRDWIAIALVLLGIGMLVLKR</sequence>
<dbReference type="SUPFAM" id="SSF103481">
    <property type="entry name" value="Multidrug resistance efflux transporter EmrE"/>
    <property type="match status" value="1"/>
</dbReference>
<keyword evidence="1" id="KW-1133">Transmembrane helix</keyword>
<feature type="transmembrane region" description="Helical" evidence="1">
    <location>
        <begin position="7"/>
        <end position="26"/>
    </location>
</feature>
<organism evidence="3 4">
    <name type="scientific">Lysobacter auxotrophicus</name>
    <dbReference type="NCBI Taxonomy" id="2992573"/>
    <lineage>
        <taxon>Bacteria</taxon>
        <taxon>Pseudomonadati</taxon>
        <taxon>Pseudomonadota</taxon>
        <taxon>Gammaproteobacteria</taxon>
        <taxon>Lysobacterales</taxon>
        <taxon>Lysobacteraceae</taxon>
        <taxon>Lysobacter</taxon>
    </lineage>
</organism>
<dbReference type="Pfam" id="PF00892">
    <property type="entry name" value="EamA"/>
    <property type="match status" value="1"/>
</dbReference>
<gene>
    <name evidence="3" type="ORF">LA521A_01160</name>
</gene>
<dbReference type="InterPro" id="IPR037185">
    <property type="entry name" value="EmrE-like"/>
</dbReference>